<feature type="region of interest" description="Disordered" evidence="5">
    <location>
        <begin position="1"/>
        <end position="29"/>
    </location>
</feature>
<evidence type="ECO:0000256" key="6">
    <source>
        <dbReference type="SAM" id="Phobius"/>
    </source>
</evidence>
<dbReference type="Gene3D" id="3.60.21.10">
    <property type="match status" value="2"/>
</dbReference>
<dbReference type="InterPro" id="IPR004843">
    <property type="entry name" value="Calcineurin-like_PHP"/>
</dbReference>
<dbReference type="AlphaFoldDB" id="A0A366FE37"/>
<organism evidence="8 9">
    <name type="scientific">Roseiarcus fermentans</name>
    <dbReference type="NCBI Taxonomy" id="1473586"/>
    <lineage>
        <taxon>Bacteria</taxon>
        <taxon>Pseudomonadati</taxon>
        <taxon>Pseudomonadota</taxon>
        <taxon>Alphaproteobacteria</taxon>
        <taxon>Hyphomicrobiales</taxon>
        <taxon>Roseiarcaceae</taxon>
        <taxon>Roseiarcus</taxon>
    </lineage>
</organism>
<evidence type="ECO:0000256" key="4">
    <source>
        <dbReference type="ARBA" id="ARBA00025742"/>
    </source>
</evidence>
<dbReference type="Pfam" id="PF00149">
    <property type="entry name" value="Metallophos"/>
    <property type="match status" value="1"/>
</dbReference>
<dbReference type="EMBL" id="QNRK01000015">
    <property type="protein sequence ID" value="RBP11985.1"/>
    <property type="molecule type" value="Genomic_DNA"/>
</dbReference>
<feature type="transmembrane region" description="Helical" evidence="6">
    <location>
        <begin position="159"/>
        <end position="183"/>
    </location>
</feature>
<keyword evidence="9" id="KW-1185">Reference proteome</keyword>
<keyword evidence="2" id="KW-0378">Hydrolase</keyword>
<evidence type="ECO:0000313" key="9">
    <source>
        <dbReference type="Proteomes" id="UP000253529"/>
    </source>
</evidence>
<dbReference type="RefSeq" id="WP_113890040.1">
    <property type="nucleotide sequence ID" value="NZ_QNRK01000015.1"/>
</dbReference>
<dbReference type="PANTHER" id="PTHR42988:SF2">
    <property type="entry name" value="CYCLIC NUCLEOTIDE PHOSPHODIESTERASE CBUA0032-RELATED"/>
    <property type="match status" value="1"/>
</dbReference>
<dbReference type="Proteomes" id="UP000253529">
    <property type="component" value="Unassembled WGS sequence"/>
</dbReference>
<comment type="caution">
    <text evidence="8">The sequence shown here is derived from an EMBL/GenBank/DDBJ whole genome shotgun (WGS) entry which is preliminary data.</text>
</comment>
<sequence>MNDLPPPDTRTPPRAILDPRRGDFENDHSAPKQRSLLAIAGSLIGEISLPKLAAIWTAQILAPAVLLGFAPLFLTGWIGEAASRLAEATGIVLAAVPITVAVATAYGWRPVLRLIEENFWSLNALAVQPGYAFWREAIRHLTERWLGGRTGPKLARMRSVACAAAGVILFVLAAGVAVLVWPATRWIGSVADLASPRHLLLPTIANTIVVMSAYLAIASLIWGVVEAFADQPLDLAPAAPPPGARVWRVAHLSDVHVVGERFGTRIESGRAGARGNGRFERALERLAAVHAADPVDLVLFTGDMTDAGTSAEWEEFLAILGRFPALAARALVLPGNHDVNIVDRANPARLDLPFSPMKALRRMRTLSAIAAVQGDRVFTSLLPARGEKVRMRGAGDEPPQPVASPVTPALSPRTASGDWVPLAEALDPSRAAIEAFADRSGFALSRRLQRLWNDAFPLILPPEGETGLGVAILDSNADTHFSFTNALGMIPADQARRLTAAFDAHPHAGWIVALHHHVTEYPRPVKAFSERIATSLINGAWFLRQLVPYAARLVVMHGHRHVDWTGACGALTVVSAPSPVMGPEGRGTHFYVQALTVGAGGRVSLLAPQRVEIEGDSGV</sequence>
<evidence type="ECO:0000256" key="1">
    <source>
        <dbReference type="ARBA" id="ARBA00022723"/>
    </source>
</evidence>
<dbReference type="PANTHER" id="PTHR42988">
    <property type="entry name" value="PHOSPHOHYDROLASE"/>
    <property type="match status" value="1"/>
</dbReference>
<keyword evidence="6" id="KW-0812">Transmembrane</keyword>
<dbReference type="GO" id="GO:0046872">
    <property type="term" value="F:metal ion binding"/>
    <property type="evidence" value="ECO:0007669"/>
    <property type="project" value="UniProtKB-KW"/>
</dbReference>
<feature type="domain" description="Calcineurin-like phosphoesterase" evidence="7">
    <location>
        <begin position="248"/>
        <end position="347"/>
    </location>
</feature>
<gene>
    <name evidence="8" type="ORF">DFR50_11592</name>
</gene>
<comment type="similarity">
    <text evidence="4">Belongs to the cyclic nucleotide phosphodiesterase class-III family.</text>
</comment>
<feature type="transmembrane region" description="Helical" evidence="6">
    <location>
        <begin position="90"/>
        <end position="108"/>
    </location>
</feature>
<keyword evidence="6" id="KW-0472">Membrane</keyword>
<reference evidence="8 9" key="1">
    <citation type="submission" date="2018-06" db="EMBL/GenBank/DDBJ databases">
        <title>Genomic Encyclopedia of Type Strains, Phase IV (KMG-IV): sequencing the most valuable type-strain genomes for metagenomic binning, comparative biology and taxonomic classification.</title>
        <authorList>
            <person name="Goeker M."/>
        </authorList>
    </citation>
    <scope>NUCLEOTIDE SEQUENCE [LARGE SCALE GENOMIC DNA]</scope>
    <source>
        <strain evidence="8 9">DSM 24875</strain>
    </source>
</reference>
<feature type="region of interest" description="Disordered" evidence="5">
    <location>
        <begin position="391"/>
        <end position="410"/>
    </location>
</feature>
<evidence type="ECO:0000256" key="5">
    <source>
        <dbReference type="SAM" id="MobiDB-lite"/>
    </source>
</evidence>
<keyword evidence="1" id="KW-0479">Metal-binding</keyword>
<dbReference type="InterPro" id="IPR050884">
    <property type="entry name" value="CNP_phosphodiesterase-III"/>
</dbReference>
<keyword evidence="3" id="KW-0408">Iron</keyword>
<evidence type="ECO:0000256" key="3">
    <source>
        <dbReference type="ARBA" id="ARBA00023004"/>
    </source>
</evidence>
<feature type="compositionally biased region" description="Basic and acidic residues" evidence="5">
    <location>
        <begin position="17"/>
        <end position="29"/>
    </location>
</feature>
<evidence type="ECO:0000256" key="2">
    <source>
        <dbReference type="ARBA" id="ARBA00022801"/>
    </source>
</evidence>
<feature type="transmembrane region" description="Helical" evidence="6">
    <location>
        <begin position="203"/>
        <end position="225"/>
    </location>
</feature>
<feature type="transmembrane region" description="Helical" evidence="6">
    <location>
        <begin position="53"/>
        <end position="78"/>
    </location>
</feature>
<dbReference type="GO" id="GO:0016787">
    <property type="term" value="F:hydrolase activity"/>
    <property type="evidence" value="ECO:0007669"/>
    <property type="project" value="UniProtKB-KW"/>
</dbReference>
<accession>A0A366FE37</accession>
<proteinExistence type="inferred from homology"/>
<dbReference type="OrthoDB" id="7235496at2"/>
<dbReference type="InterPro" id="IPR029052">
    <property type="entry name" value="Metallo-depent_PP-like"/>
</dbReference>
<evidence type="ECO:0000313" key="8">
    <source>
        <dbReference type="EMBL" id="RBP11985.1"/>
    </source>
</evidence>
<keyword evidence="6" id="KW-1133">Transmembrane helix</keyword>
<feature type="compositionally biased region" description="Pro residues" evidence="5">
    <location>
        <begin position="1"/>
        <end position="10"/>
    </location>
</feature>
<protein>
    <submittedName>
        <fullName evidence="8">Calcineurin-like phosphoesterase family protein</fullName>
    </submittedName>
</protein>
<dbReference type="SUPFAM" id="SSF56300">
    <property type="entry name" value="Metallo-dependent phosphatases"/>
    <property type="match status" value="1"/>
</dbReference>
<evidence type="ECO:0000259" key="7">
    <source>
        <dbReference type="Pfam" id="PF00149"/>
    </source>
</evidence>
<name>A0A366FE37_9HYPH</name>